<dbReference type="GO" id="GO:0003700">
    <property type="term" value="F:DNA-binding transcription factor activity"/>
    <property type="evidence" value="ECO:0007669"/>
    <property type="project" value="InterPro"/>
</dbReference>
<dbReference type="AlphaFoldDB" id="B7LPY4"/>
<accession>B7LPY4</accession>
<evidence type="ECO:0000256" key="1">
    <source>
        <dbReference type="ARBA" id="ARBA00023015"/>
    </source>
</evidence>
<dbReference type="CDD" id="cd07377">
    <property type="entry name" value="WHTH_GntR"/>
    <property type="match status" value="1"/>
</dbReference>
<dbReference type="InterPro" id="IPR036388">
    <property type="entry name" value="WH-like_DNA-bd_sf"/>
</dbReference>
<proteinExistence type="predicted"/>
<keyword evidence="1" id="KW-0805">Transcription regulation</keyword>
<dbReference type="PANTHER" id="PTHR43537:SF5">
    <property type="entry name" value="UXU OPERON TRANSCRIPTIONAL REGULATOR"/>
    <property type="match status" value="1"/>
</dbReference>
<dbReference type="InterPro" id="IPR036390">
    <property type="entry name" value="WH_DNA-bd_sf"/>
</dbReference>
<keyword evidence="2" id="KW-0238">DNA-binding</keyword>
<name>B7LPY4_ESCF3</name>
<dbReference type="SMART" id="SM00895">
    <property type="entry name" value="FCD"/>
    <property type="match status" value="1"/>
</dbReference>
<dbReference type="GO" id="GO:0003677">
    <property type="term" value="F:DNA binding"/>
    <property type="evidence" value="ECO:0007669"/>
    <property type="project" value="UniProtKB-KW"/>
</dbReference>
<sequence>MIGYPRTPTVRLGMEQVITKRRYYDIGLQIEELLYSGVFKAGERLPSERELSERFNTSRTTIREAIIMLELKGVLNVKQGSGIFFVDSTDKLNQKSLMPYSEIGPFELLQARQVIESNITGFAASQISFNELQELKKIIGLQEKAIAAESDKFEELDHRFHSIIAEATQNRVLIKQAAELWRAVRTENPRWKKLNYKYLHEKHLRLQWLEDHRAIFLALQQKDSELAREASWRHLENSKNELIKIFKQDASISDFDDFFFAR</sequence>
<evidence type="ECO:0000313" key="5">
    <source>
        <dbReference type="EMBL" id="CAQ90449.1"/>
    </source>
</evidence>
<keyword evidence="3" id="KW-0804">Transcription</keyword>
<dbReference type="PANTHER" id="PTHR43537">
    <property type="entry name" value="TRANSCRIPTIONAL REGULATOR, GNTR FAMILY"/>
    <property type="match status" value="1"/>
</dbReference>
<protein>
    <submittedName>
        <fullName evidence="5">Regulator</fullName>
    </submittedName>
</protein>
<dbReference type="SMART" id="SM00345">
    <property type="entry name" value="HTH_GNTR"/>
    <property type="match status" value="1"/>
</dbReference>
<organism evidence="5 6">
    <name type="scientific">Escherichia fergusonii (strain ATCC 35469 / DSM 13698 / CCUG 18766 / IAM 14443 / JCM 21226 / LMG 7866 / NBRC 102419 / NCTC 12128 / CDC 0568-73)</name>
    <dbReference type="NCBI Taxonomy" id="585054"/>
    <lineage>
        <taxon>Bacteria</taxon>
        <taxon>Pseudomonadati</taxon>
        <taxon>Pseudomonadota</taxon>
        <taxon>Gammaproteobacteria</taxon>
        <taxon>Enterobacterales</taxon>
        <taxon>Enterobacteriaceae</taxon>
        <taxon>Escherichia</taxon>
    </lineage>
</organism>
<dbReference type="HOGENOM" id="CLU_017584_9_5_6"/>
<reference evidence="6" key="1">
    <citation type="journal article" date="2009" name="PLoS Genet.">
        <title>Organised genome dynamics in the Escherichia coli species results in highly diverse adaptive paths.</title>
        <authorList>
            <person name="Touchon M."/>
            <person name="Hoede C."/>
            <person name="Tenaillon O."/>
            <person name="Barbe V."/>
            <person name="Baeriswyl S."/>
            <person name="Bidet P."/>
            <person name="Bingen E."/>
            <person name="Bonacorsi S."/>
            <person name="Bouchier C."/>
            <person name="Bouvet O."/>
            <person name="Calteau A."/>
            <person name="Chiapello H."/>
            <person name="Clermont O."/>
            <person name="Cruveiller S."/>
            <person name="Danchin A."/>
            <person name="Diard M."/>
            <person name="Dossat C."/>
            <person name="Karoui M.E."/>
            <person name="Frapy E."/>
            <person name="Garry L."/>
            <person name="Ghigo J.M."/>
            <person name="Gilles A.M."/>
            <person name="Johnson J."/>
            <person name="Le Bouguenec C."/>
            <person name="Lescat M."/>
            <person name="Mangenot S."/>
            <person name="Martinez-Jehanne V."/>
            <person name="Matic I."/>
            <person name="Nassif X."/>
            <person name="Oztas S."/>
            <person name="Petit M.A."/>
            <person name="Pichon C."/>
            <person name="Rouy Z."/>
            <person name="Ruf C.S."/>
            <person name="Schneider D."/>
            <person name="Tourret J."/>
            <person name="Vacherie B."/>
            <person name="Vallenet D."/>
            <person name="Medigue C."/>
            <person name="Rocha E.P.C."/>
            <person name="Denamur E."/>
        </authorList>
    </citation>
    <scope>NUCLEOTIDE SEQUENCE [LARGE SCALE GENOMIC DNA]</scope>
    <source>
        <strain evidence="6">ATCC 35469 / DSM 13698 / BCRC 15582 / CCUG 18766 / IAM 14443 / JCM 21226 / LMG 7866 / NBRC 102419 / NCTC 12128 / CDC 0568-73</strain>
    </source>
</reference>
<gene>
    <name evidence="5" type="ordered locus">EFER_2956</name>
</gene>
<dbReference type="Pfam" id="PF00392">
    <property type="entry name" value="GntR"/>
    <property type="match status" value="1"/>
</dbReference>
<dbReference type="InterPro" id="IPR000524">
    <property type="entry name" value="Tscrpt_reg_HTH_GntR"/>
</dbReference>
<dbReference type="Proteomes" id="UP000000745">
    <property type="component" value="Chromosome"/>
</dbReference>
<feature type="domain" description="HTH gntR-type" evidence="4">
    <location>
        <begin position="20"/>
        <end position="88"/>
    </location>
</feature>
<dbReference type="KEGG" id="efe:EFER_2956"/>
<evidence type="ECO:0000313" key="6">
    <source>
        <dbReference type="Proteomes" id="UP000000745"/>
    </source>
</evidence>
<dbReference type="InterPro" id="IPR008920">
    <property type="entry name" value="TF_FadR/GntR_C"/>
</dbReference>
<dbReference type="SUPFAM" id="SSF46785">
    <property type="entry name" value="Winged helix' DNA-binding domain"/>
    <property type="match status" value="1"/>
</dbReference>
<dbReference type="PROSITE" id="PS50949">
    <property type="entry name" value="HTH_GNTR"/>
    <property type="match status" value="1"/>
</dbReference>
<dbReference type="Gene3D" id="1.10.10.10">
    <property type="entry name" value="Winged helix-like DNA-binding domain superfamily/Winged helix DNA-binding domain"/>
    <property type="match status" value="1"/>
</dbReference>
<evidence type="ECO:0000256" key="2">
    <source>
        <dbReference type="ARBA" id="ARBA00023125"/>
    </source>
</evidence>
<dbReference type="PRINTS" id="PR00035">
    <property type="entry name" value="HTHGNTR"/>
</dbReference>
<keyword evidence="6" id="KW-1185">Reference proteome</keyword>
<dbReference type="Gene3D" id="1.20.120.530">
    <property type="entry name" value="GntR ligand-binding domain-like"/>
    <property type="match status" value="1"/>
</dbReference>
<dbReference type="InterPro" id="IPR011711">
    <property type="entry name" value="GntR_C"/>
</dbReference>
<evidence type="ECO:0000256" key="3">
    <source>
        <dbReference type="ARBA" id="ARBA00023163"/>
    </source>
</evidence>
<dbReference type="Pfam" id="PF07729">
    <property type="entry name" value="FCD"/>
    <property type="match status" value="1"/>
</dbReference>
<dbReference type="SUPFAM" id="SSF48008">
    <property type="entry name" value="GntR ligand-binding domain-like"/>
    <property type="match status" value="1"/>
</dbReference>
<evidence type="ECO:0000259" key="4">
    <source>
        <dbReference type="PROSITE" id="PS50949"/>
    </source>
</evidence>
<dbReference type="EMBL" id="CU928158">
    <property type="protein sequence ID" value="CAQ90449.1"/>
    <property type="molecule type" value="Genomic_DNA"/>
</dbReference>